<gene>
    <name evidence="1" type="ORF">DPMN_064556</name>
</gene>
<dbReference type="AlphaFoldDB" id="A0A9D4CDN5"/>
<sequence length="95" mass="10505">MASLCVTSHRPERQNGFPNTLSVLSTAVLGHFLVYISAQGLPRPSYTLPPRLLPSLFRRCSKTTIHLRTITIPLGDPSNLWESAKTAGEEVRFEG</sequence>
<organism evidence="1 2">
    <name type="scientific">Dreissena polymorpha</name>
    <name type="common">Zebra mussel</name>
    <name type="synonym">Mytilus polymorpha</name>
    <dbReference type="NCBI Taxonomy" id="45954"/>
    <lineage>
        <taxon>Eukaryota</taxon>
        <taxon>Metazoa</taxon>
        <taxon>Spiralia</taxon>
        <taxon>Lophotrochozoa</taxon>
        <taxon>Mollusca</taxon>
        <taxon>Bivalvia</taxon>
        <taxon>Autobranchia</taxon>
        <taxon>Heteroconchia</taxon>
        <taxon>Euheterodonta</taxon>
        <taxon>Imparidentia</taxon>
        <taxon>Neoheterodontei</taxon>
        <taxon>Myida</taxon>
        <taxon>Dreissenoidea</taxon>
        <taxon>Dreissenidae</taxon>
        <taxon>Dreissena</taxon>
    </lineage>
</organism>
<protein>
    <submittedName>
        <fullName evidence="1">Uncharacterized protein</fullName>
    </submittedName>
</protein>
<reference evidence="1" key="1">
    <citation type="journal article" date="2019" name="bioRxiv">
        <title>The Genome of the Zebra Mussel, Dreissena polymorpha: A Resource for Invasive Species Research.</title>
        <authorList>
            <person name="McCartney M.A."/>
            <person name="Auch B."/>
            <person name="Kono T."/>
            <person name="Mallez S."/>
            <person name="Zhang Y."/>
            <person name="Obille A."/>
            <person name="Becker A."/>
            <person name="Abrahante J.E."/>
            <person name="Garbe J."/>
            <person name="Badalamenti J.P."/>
            <person name="Herman A."/>
            <person name="Mangelson H."/>
            <person name="Liachko I."/>
            <person name="Sullivan S."/>
            <person name="Sone E.D."/>
            <person name="Koren S."/>
            <person name="Silverstein K.A.T."/>
            <person name="Beckman K.B."/>
            <person name="Gohl D.M."/>
        </authorList>
    </citation>
    <scope>NUCLEOTIDE SEQUENCE</scope>
    <source>
        <strain evidence="1">Duluth1</strain>
        <tissue evidence="1">Whole animal</tissue>
    </source>
</reference>
<reference evidence="1" key="2">
    <citation type="submission" date="2020-11" db="EMBL/GenBank/DDBJ databases">
        <authorList>
            <person name="McCartney M.A."/>
            <person name="Auch B."/>
            <person name="Kono T."/>
            <person name="Mallez S."/>
            <person name="Becker A."/>
            <person name="Gohl D.M."/>
            <person name="Silverstein K.A.T."/>
            <person name="Koren S."/>
            <person name="Bechman K.B."/>
            <person name="Herman A."/>
            <person name="Abrahante J.E."/>
            <person name="Garbe J."/>
        </authorList>
    </citation>
    <scope>NUCLEOTIDE SEQUENCE</scope>
    <source>
        <strain evidence="1">Duluth1</strain>
        <tissue evidence="1">Whole animal</tissue>
    </source>
</reference>
<proteinExistence type="predicted"/>
<dbReference type="Proteomes" id="UP000828390">
    <property type="component" value="Unassembled WGS sequence"/>
</dbReference>
<comment type="caution">
    <text evidence="1">The sequence shown here is derived from an EMBL/GenBank/DDBJ whole genome shotgun (WGS) entry which is preliminary data.</text>
</comment>
<evidence type="ECO:0000313" key="2">
    <source>
        <dbReference type="Proteomes" id="UP000828390"/>
    </source>
</evidence>
<dbReference type="EMBL" id="JAIWYP010000013">
    <property type="protein sequence ID" value="KAH3721620.1"/>
    <property type="molecule type" value="Genomic_DNA"/>
</dbReference>
<accession>A0A9D4CDN5</accession>
<name>A0A9D4CDN5_DREPO</name>
<evidence type="ECO:0000313" key="1">
    <source>
        <dbReference type="EMBL" id="KAH3721620.1"/>
    </source>
</evidence>
<keyword evidence="2" id="KW-1185">Reference proteome</keyword>